<dbReference type="Proteomes" id="UP001596417">
    <property type="component" value="Unassembled WGS sequence"/>
</dbReference>
<dbReference type="SUPFAM" id="SSF46785">
    <property type="entry name" value="Winged helix' DNA-binding domain"/>
    <property type="match status" value="1"/>
</dbReference>
<keyword evidence="2" id="KW-1185">Reference proteome</keyword>
<dbReference type="InterPro" id="IPR036390">
    <property type="entry name" value="WH_DNA-bd_sf"/>
</dbReference>
<organism evidence="1 2">
    <name type="scientific">Halocatena marina</name>
    <dbReference type="NCBI Taxonomy" id="2934937"/>
    <lineage>
        <taxon>Archaea</taxon>
        <taxon>Methanobacteriati</taxon>
        <taxon>Methanobacteriota</taxon>
        <taxon>Stenosarchaea group</taxon>
        <taxon>Halobacteria</taxon>
        <taxon>Halobacteriales</taxon>
        <taxon>Natronomonadaceae</taxon>
        <taxon>Halocatena</taxon>
    </lineage>
</organism>
<sequence length="61" mass="6736">MDNTTIRDSVGYQLAYASKHQQNQLITALDELDLQGGQELVLAQLAETDGCSQSDLLRRSL</sequence>
<gene>
    <name evidence="1" type="ORF">ACFQL7_04845</name>
</gene>
<protein>
    <submittedName>
        <fullName evidence="1">Uncharacterized protein</fullName>
    </submittedName>
</protein>
<dbReference type="RefSeq" id="WP_390204777.1">
    <property type="nucleotide sequence ID" value="NZ_JBHTAX010000001.1"/>
</dbReference>
<dbReference type="InterPro" id="IPR036388">
    <property type="entry name" value="WH-like_DNA-bd_sf"/>
</dbReference>
<evidence type="ECO:0000313" key="2">
    <source>
        <dbReference type="Proteomes" id="UP001596417"/>
    </source>
</evidence>
<evidence type="ECO:0000313" key="1">
    <source>
        <dbReference type="EMBL" id="MFC7189241.1"/>
    </source>
</evidence>
<comment type="caution">
    <text evidence="1">The sequence shown here is derived from an EMBL/GenBank/DDBJ whole genome shotgun (WGS) entry which is preliminary data.</text>
</comment>
<proteinExistence type="predicted"/>
<dbReference type="AlphaFoldDB" id="A0ABD5YPT6"/>
<reference evidence="1 2" key="1">
    <citation type="journal article" date="2019" name="Int. J. Syst. Evol. Microbiol.">
        <title>The Global Catalogue of Microorganisms (GCM) 10K type strain sequencing project: providing services to taxonomists for standard genome sequencing and annotation.</title>
        <authorList>
            <consortium name="The Broad Institute Genomics Platform"/>
            <consortium name="The Broad Institute Genome Sequencing Center for Infectious Disease"/>
            <person name="Wu L."/>
            <person name="Ma J."/>
        </authorList>
    </citation>
    <scope>NUCLEOTIDE SEQUENCE [LARGE SCALE GENOMIC DNA]</scope>
    <source>
        <strain evidence="1 2">RDMS1</strain>
    </source>
</reference>
<accession>A0ABD5YPT6</accession>
<name>A0ABD5YPT6_9EURY</name>
<dbReference type="EMBL" id="JBHTAX010000001">
    <property type="protein sequence ID" value="MFC7189241.1"/>
    <property type="molecule type" value="Genomic_DNA"/>
</dbReference>
<dbReference type="Gene3D" id="1.10.10.10">
    <property type="entry name" value="Winged helix-like DNA-binding domain superfamily/Winged helix DNA-binding domain"/>
    <property type="match status" value="1"/>
</dbReference>